<comment type="caution">
    <text evidence="2">The sequence shown here is derived from an EMBL/GenBank/DDBJ whole genome shotgun (WGS) entry which is preliminary data.</text>
</comment>
<evidence type="ECO:0000256" key="1">
    <source>
        <dbReference type="SAM" id="Phobius"/>
    </source>
</evidence>
<proteinExistence type="predicted"/>
<dbReference type="RefSeq" id="WP_106298790.1">
    <property type="nucleotide sequence ID" value="NZ_PVTI01000032.1"/>
</dbReference>
<feature type="transmembrane region" description="Helical" evidence="1">
    <location>
        <begin position="38"/>
        <end position="57"/>
    </location>
</feature>
<reference evidence="2 3" key="1">
    <citation type="submission" date="2018-03" db="EMBL/GenBank/DDBJ databases">
        <title>Genomic Encyclopedia of Archaeal and Bacterial Type Strains, Phase II (KMG-II): from individual species to whole genera.</title>
        <authorList>
            <person name="Goeker M."/>
        </authorList>
    </citation>
    <scope>NUCLEOTIDE SEQUENCE [LARGE SCALE GENOMIC DNA]</scope>
    <source>
        <strain evidence="2 3">ATCC BAA-1496</strain>
    </source>
</reference>
<evidence type="ECO:0000313" key="3">
    <source>
        <dbReference type="Proteomes" id="UP000237822"/>
    </source>
</evidence>
<evidence type="ECO:0000313" key="2">
    <source>
        <dbReference type="EMBL" id="PRY52509.1"/>
    </source>
</evidence>
<dbReference type="EMBL" id="PVTI01000032">
    <property type="protein sequence ID" value="PRY52509.1"/>
    <property type="molecule type" value="Genomic_DNA"/>
</dbReference>
<dbReference type="AlphaFoldDB" id="A0A2T0U3L1"/>
<accession>A0A2T0U3L1</accession>
<dbReference type="Proteomes" id="UP000237822">
    <property type="component" value="Unassembled WGS sequence"/>
</dbReference>
<keyword evidence="1" id="KW-0812">Transmembrane</keyword>
<keyword evidence="1" id="KW-0472">Membrane</keyword>
<name>A0A2T0U3L1_9MICO</name>
<organism evidence="2 3">
    <name type="scientific">Knoellia remsis</name>
    <dbReference type="NCBI Taxonomy" id="407159"/>
    <lineage>
        <taxon>Bacteria</taxon>
        <taxon>Bacillati</taxon>
        <taxon>Actinomycetota</taxon>
        <taxon>Actinomycetes</taxon>
        <taxon>Micrococcales</taxon>
        <taxon>Intrasporangiaceae</taxon>
        <taxon>Knoellia</taxon>
    </lineage>
</organism>
<keyword evidence="3" id="KW-1185">Reference proteome</keyword>
<feature type="transmembrane region" description="Helical" evidence="1">
    <location>
        <begin position="5"/>
        <end position="26"/>
    </location>
</feature>
<sequence length="107" mass="11657">MVTKVLRIVLWVVAVGSIAVGIHWVWTVPQAKWTDVPFGAIGTLAAASLAGLVALTVNESIDQRRVREAAEAVRAQQEAVRARREDAYTSMIEHTVRAFDGTQESVS</sequence>
<gene>
    <name evidence="2" type="ORF">BCF74_1323</name>
</gene>
<keyword evidence="1" id="KW-1133">Transmembrane helix</keyword>
<protein>
    <submittedName>
        <fullName evidence="2">Uncharacterized protein</fullName>
    </submittedName>
</protein>